<dbReference type="GO" id="GO:0032259">
    <property type="term" value="P:methylation"/>
    <property type="evidence" value="ECO:0007669"/>
    <property type="project" value="UniProtKB-KW"/>
</dbReference>
<accession>A0ABW5CIX0</accession>
<dbReference type="RefSeq" id="WP_209735879.1">
    <property type="nucleotide sequence ID" value="NZ_CP072611.1"/>
</dbReference>
<dbReference type="GO" id="GO:0102208">
    <property type="term" value="F:2-polyprenyl-6-hydroxyphenol methylase activity"/>
    <property type="evidence" value="ECO:0007669"/>
    <property type="project" value="UniProtKB-EC"/>
</dbReference>
<keyword evidence="1 5" id="KW-0489">Methyltransferase</keyword>
<dbReference type="SUPFAM" id="SSF53335">
    <property type="entry name" value="S-adenosyl-L-methionine-dependent methyltransferases"/>
    <property type="match status" value="1"/>
</dbReference>
<dbReference type="InterPro" id="IPR041698">
    <property type="entry name" value="Methyltransf_25"/>
</dbReference>
<evidence type="ECO:0000256" key="3">
    <source>
        <dbReference type="ARBA" id="ARBA00022691"/>
    </source>
</evidence>
<keyword evidence="6" id="KW-1185">Reference proteome</keyword>
<dbReference type="PANTHER" id="PTHR43464">
    <property type="entry name" value="METHYLTRANSFERASE"/>
    <property type="match status" value="1"/>
</dbReference>
<comment type="caution">
    <text evidence="5">The sequence shown here is derived from an EMBL/GenBank/DDBJ whole genome shotgun (WGS) entry which is preliminary data.</text>
</comment>
<dbReference type="Gene3D" id="3.40.50.150">
    <property type="entry name" value="Vaccinia Virus protein VP39"/>
    <property type="match status" value="1"/>
</dbReference>
<dbReference type="Proteomes" id="UP001597371">
    <property type="component" value="Unassembled WGS sequence"/>
</dbReference>
<dbReference type="EMBL" id="JBHUIJ010000002">
    <property type="protein sequence ID" value="MFD2236166.1"/>
    <property type="molecule type" value="Genomic_DNA"/>
</dbReference>
<dbReference type="InterPro" id="IPR029063">
    <property type="entry name" value="SAM-dependent_MTases_sf"/>
</dbReference>
<evidence type="ECO:0000256" key="1">
    <source>
        <dbReference type="ARBA" id="ARBA00022603"/>
    </source>
</evidence>
<dbReference type="EC" id="2.1.1.222" evidence="5"/>
<evidence type="ECO:0000313" key="5">
    <source>
        <dbReference type="EMBL" id="MFD2236166.1"/>
    </source>
</evidence>
<evidence type="ECO:0000256" key="2">
    <source>
        <dbReference type="ARBA" id="ARBA00022679"/>
    </source>
</evidence>
<dbReference type="CDD" id="cd02440">
    <property type="entry name" value="AdoMet_MTases"/>
    <property type="match status" value="1"/>
</dbReference>
<evidence type="ECO:0000259" key="4">
    <source>
        <dbReference type="Pfam" id="PF13649"/>
    </source>
</evidence>
<proteinExistence type="predicted"/>
<name>A0ABW5CIX0_9HYPH</name>
<keyword evidence="2 5" id="KW-0808">Transferase</keyword>
<gene>
    <name evidence="5" type="ORF">ACFSKQ_01655</name>
</gene>
<evidence type="ECO:0000313" key="6">
    <source>
        <dbReference type="Proteomes" id="UP001597371"/>
    </source>
</evidence>
<dbReference type="EC" id="2.1.1.64" evidence="5"/>
<dbReference type="PANTHER" id="PTHR43464:SF19">
    <property type="entry name" value="UBIQUINONE BIOSYNTHESIS O-METHYLTRANSFERASE, MITOCHONDRIAL"/>
    <property type="match status" value="1"/>
</dbReference>
<organism evidence="5 6">
    <name type="scientific">Aureimonas populi</name>
    <dbReference type="NCBI Taxonomy" id="1701758"/>
    <lineage>
        <taxon>Bacteria</taxon>
        <taxon>Pseudomonadati</taxon>
        <taxon>Pseudomonadota</taxon>
        <taxon>Alphaproteobacteria</taxon>
        <taxon>Hyphomicrobiales</taxon>
        <taxon>Aurantimonadaceae</taxon>
        <taxon>Aureimonas</taxon>
    </lineage>
</organism>
<sequence>MIDAHGFEAKFARDPDPWNYAASPFEAHKRRMLLRACGPSLHGRTLELACANGETTKVLAKRSLRVLGVDASGSALAEARRRLAGNPRVTLRQALLPAQMPRGPFDLVVVSELLYYLPARQAHAAIRAILHATAPGGRIVLLHHVVDFDDAAQKPWVAQQRGIRALARKGRLAAQARGKGFHMAAFVKRRG</sequence>
<dbReference type="Pfam" id="PF13649">
    <property type="entry name" value="Methyltransf_25"/>
    <property type="match status" value="1"/>
</dbReference>
<feature type="domain" description="Methyltransferase" evidence="4">
    <location>
        <begin position="46"/>
        <end position="137"/>
    </location>
</feature>
<protein>
    <submittedName>
        <fullName evidence="5">Class I SAM-dependent methyltransferase</fullName>
        <ecNumber evidence="5">2.1.1.222</ecNumber>
        <ecNumber evidence="5">2.1.1.64</ecNumber>
    </submittedName>
</protein>
<dbReference type="GO" id="GO:0061542">
    <property type="term" value="F:3-demethylubiquinol 3-O-methyltransferase activity"/>
    <property type="evidence" value="ECO:0007669"/>
    <property type="project" value="UniProtKB-EC"/>
</dbReference>
<keyword evidence="3" id="KW-0949">S-adenosyl-L-methionine</keyword>
<reference evidence="6" key="1">
    <citation type="journal article" date="2019" name="Int. J. Syst. Evol. Microbiol.">
        <title>The Global Catalogue of Microorganisms (GCM) 10K type strain sequencing project: providing services to taxonomists for standard genome sequencing and annotation.</title>
        <authorList>
            <consortium name="The Broad Institute Genomics Platform"/>
            <consortium name="The Broad Institute Genome Sequencing Center for Infectious Disease"/>
            <person name="Wu L."/>
            <person name="Ma J."/>
        </authorList>
    </citation>
    <scope>NUCLEOTIDE SEQUENCE [LARGE SCALE GENOMIC DNA]</scope>
    <source>
        <strain evidence="6">ZS-35-S2</strain>
    </source>
</reference>